<accession>A0A8S1HYM5</accession>
<evidence type="ECO:0000313" key="3">
    <source>
        <dbReference type="Proteomes" id="UP000835052"/>
    </source>
</evidence>
<dbReference type="EMBL" id="CAJGYM010000304">
    <property type="protein sequence ID" value="CAD6200300.1"/>
    <property type="molecule type" value="Genomic_DNA"/>
</dbReference>
<organism evidence="2 3">
    <name type="scientific">Caenorhabditis auriculariae</name>
    <dbReference type="NCBI Taxonomy" id="2777116"/>
    <lineage>
        <taxon>Eukaryota</taxon>
        <taxon>Metazoa</taxon>
        <taxon>Ecdysozoa</taxon>
        <taxon>Nematoda</taxon>
        <taxon>Chromadorea</taxon>
        <taxon>Rhabditida</taxon>
        <taxon>Rhabditina</taxon>
        <taxon>Rhabditomorpha</taxon>
        <taxon>Rhabditoidea</taxon>
        <taxon>Rhabditidae</taxon>
        <taxon>Peloderinae</taxon>
        <taxon>Caenorhabditis</taxon>
    </lineage>
</organism>
<dbReference type="Pfam" id="PF14214">
    <property type="entry name" value="Helitron_like_N"/>
    <property type="match status" value="1"/>
</dbReference>
<comment type="caution">
    <text evidence="2">The sequence shown here is derived from an EMBL/GenBank/DDBJ whole genome shotgun (WGS) entry which is preliminary data.</text>
</comment>
<dbReference type="OrthoDB" id="5877053at2759"/>
<evidence type="ECO:0000313" key="2">
    <source>
        <dbReference type="EMBL" id="CAD6200300.1"/>
    </source>
</evidence>
<gene>
    <name evidence="2" type="ORF">CAUJ_LOCUS16197</name>
</gene>
<protein>
    <recommendedName>
        <fullName evidence="1">Helitron helicase-like domain-containing protein</fullName>
    </recommendedName>
</protein>
<evidence type="ECO:0000259" key="1">
    <source>
        <dbReference type="Pfam" id="PF14214"/>
    </source>
</evidence>
<reference evidence="2" key="1">
    <citation type="submission" date="2020-10" db="EMBL/GenBank/DDBJ databases">
        <authorList>
            <person name="Kikuchi T."/>
        </authorList>
    </citation>
    <scope>NUCLEOTIDE SEQUENCE</scope>
    <source>
        <strain evidence="2">NKZ352</strain>
    </source>
</reference>
<dbReference type="InterPro" id="IPR025476">
    <property type="entry name" value="Helitron_helicase-like"/>
</dbReference>
<proteinExistence type="predicted"/>
<name>A0A8S1HYM5_9PELO</name>
<sequence>MDSLHWCRFFKRRLESFFSNVLMEKEGPLGTLIHYFWRLEYQQRGTQHVHCLFWALEKPKEDAAPQEVADFLDKHLTTCRIQKLNQRVSLWDMFKLTTSITKMFKSKLDLFAKRRNVEIMDVLLSHELFGFDTGHVFLNTNEDAKGIDNLFSEGSEKEATDQHTLIISLIRIIRKAKRAGG</sequence>
<feature type="domain" description="Helitron helicase-like" evidence="1">
    <location>
        <begin position="7"/>
        <end position="52"/>
    </location>
</feature>
<dbReference type="AlphaFoldDB" id="A0A8S1HYM5"/>
<dbReference type="Proteomes" id="UP000835052">
    <property type="component" value="Unassembled WGS sequence"/>
</dbReference>
<keyword evidence="3" id="KW-1185">Reference proteome</keyword>